<keyword evidence="1" id="KW-1133">Transmembrane helix</keyword>
<feature type="transmembrane region" description="Helical" evidence="1">
    <location>
        <begin position="284"/>
        <end position="307"/>
    </location>
</feature>
<dbReference type="OrthoDB" id="9812260at2"/>
<keyword evidence="1" id="KW-0472">Membrane</keyword>
<dbReference type="RefSeq" id="WP_152717173.1">
    <property type="nucleotide sequence ID" value="NZ_VOSJ01000377.1"/>
</dbReference>
<dbReference type="CDD" id="cd12914">
    <property type="entry name" value="PDC1_DGC_like"/>
    <property type="match status" value="1"/>
</dbReference>
<protein>
    <submittedName>
        <fullName evidence="2">HAMP domain-containing protein</fullName>
    </submittedName>
</protein>
<name>A0A5N7N441_9HYPH</name>
<dbReference type="Gene3D" id="6.10.340.10">
    <property type="match status" value="1"/>
</dbReference>
<evidence type="ECO:0000313" key="3">
    <source>
        <dbReference type="Proteomes" id="UP000403266"/>
    </source>
</evidence>
<dbReference type="EMBL" id="VOSK01000346">
    <property type="protein sequence ID" value="MPR30326.1"/>
    <property type="molecule type" value="Genomic_DNA"/>
</dbReference>
<keyword evidence="3" id="KW-1185">Reference proteome</keyword>
<dbReference type="AlphaFoldDB" id="A0A5N7N441"/>
<organism evidence="2 3">
    <name type="scientific">Microvirga tunisiensis</name>
    <dbReference type="NCBI Taxonomy" id="2108360"/>
    <lineage>
        <taxon>Bacteria</taxon>
        <taxon>Pseudomonadati</taxon>
        <taxon>Pseudomonadota</taxon>
        <taxon>Alphaproteobacteria</taxon>
        <taxon>Hyphomicrobiales</taxon>
        <taxon>Methylobacteriaceae</taxon>
        <taxon>Microvirga</taxon>
    </lineage>
</organism>
<gene>
    <name evidence="2" type="ORF">FS320_36150</name>
</gene>
<dbReference type="Gene3D" id="3.30.450.20">
    <property type="entry name" value="PAS domain"/>
    <property type="match status" value="1"/>
</dbReference>
<dbReference type="InterPro" id="IPR029151">
    <property type="entry name" value="Sensor-like_sf"/>
</dbReference>
<reference evidence="2 3" key="1">
    <citation type="journal article" date="2019" name="Syst. Appl. Microbiol.">
        <title>Microvirga tunisiensis sp. nov., a root nodule symbiotic bacterium isolated from Lupinus micranthus and L. luteus grown in Northern Tunisia.</title>
        <authorList>
            <person name="Msaddak A."/>
            <person name="Rejili M."/>
            <person name="Duran D."/>
            <person name="Mars M."/>
            <person name="Palacios J.M."/>
            <person name="Ruiz-Argueso T."/>
            <person name="Rey L."/>
            <person name="Imperial J."/>
        </authorList>
    </citation>
    <scope>NUCLEOTIDE SEQUENCE [LARGE SCALE GENOMIC DNA]</scope>
    <source>
        <strain evidence="2 3">Lmie10</strain>
    </source>
</reference>
<sequence>MRWGLKPIVFLCGAVLLLVPAIVAGTMFTNAMQQRAEAANSARLRLPGEMVADQLGQRMHQLWLDVEALGQIASLDNSEEARRQFTFLTRVDHRVSWVGVADPEGKVIAASNGMLEGASVAERPWFRRGLNGPAATDVHEAVLLEKLLPAAPEPRRFVDFSAPIKAPDGAVLGVIGAHFDWNWVRESFQSFKGPGLDVLLVSRDQTVLLGPGDLQGTKLAVGSAIAAGQAVSTSLREQWPDGREYMTAVIPAVRYKDMPSFGWSVIVRAESNTVLDPTRAISHAFWMLLGGGLLVALGLLFLLVSWITKPLHRLIATGERLASGRMDEPPHDETRYREVARLSALLVRLQTHSVRPYQPAGKARKGSVSS</sequence>
<evidence type="ECO:0000313" key="2">
    <source>
        <dbReference type="EMBL" id="MPR30326.1"/>
    </source>
</evidence>
<accession>A0A5N7N441</accession>
<dbReference type="Proteomes" id="UP000403266">
    <property type="component" value="Unassembled WGS sequence"/>
</dbReference>
<keyword evidence="1" id="KW-0812">Transmembrane</keyword>
<proteinExistence type="predicted"/>
<dbReference type="SUPFAM" id="SSF103190">
    <property type="entry name" value="Sensory domain-like"/>
    <property type="match status" value="1"/>
</dbReference>
<comment type="caution">
    <text evidence="2">The sequence shown here is derived from an EMBL/GenBank/DDBJ whole genome shotgun (WGS) entry which is preliminary data.</text>
</comment>
<evidence type="ECO:0000256" key="1">
    <source>
        <dbReference type="SAM" id="Phobius"/>
    </source>
</evidence>